<evidence type="ECO:0000313" key="5">
    <source>
        <dbReference type="Proteomes" id="UP000027138"/>
    </source>
</evidence>
<dbReference type="Pfam" id="PF12854">
    <property type="entry name" value="PPR_1"/>
    <property type="match status" value="1"/>
</dbReference>
<feature type="repeat" description="PPR" evidence="3">
    <location>
        <begin position="431"/>
        <end position="465"/>
    </location>
</feature>
<proteinExistence type="inferred from homology"/>
<keyword evidence="2" id="KW-0677">Repeat</keyword>
<feature type="repeat" description="PPR" evidence="3">
    <location>
        <begin position="158"/>
        <end position="192"/>
    </location>
</feature>
<dbReference type="Pfam" id="PF01535">
    <property type="entry name" value="PPR"/>
    <property type="match status" value="2"/>
</dbReference>
<feature type="repeat" description="PPR" evidence="3">
    <location>
        <begin position="364"/>
        <end position="398"/>
    </location>
</feature>
<dbReference type="STRING" id="180498.A0A067LET8"/>
<dbReference type="PROSITE" id="PS51375">
    <property type="entry name" value="PPR"/>
    <property type="match status" value="8"/>
</dbReference>
<dbReference type="InterPro" id="IPR011990">
    <property type="entry name" value="TPR-like_helical_dom_sf"/>
</dbReference>
<protein>
    <recommendedName>
        <fullName evidence="6">Pentacotripeptide-repeat region of PRORP domain-containing protein</fullName>
    </recommendedName>
</protein>
<dbReference type="Pfam" id="PF13041">
    <property type="entry name" value="PPR_2"/>
    <property type="match status" value="4"/>
</dbReference>
<dbReference type="Proteomes" id="UP000027138">
    <property type="component" value="Unassembled WGS sequence"/>
</dbReference>
<dbReference type="PANTHER" id="PTHR47447">
    <property type="entry name" value="OS03G0856100 PROTEIN"/>
    <property type="match status" value="1"/>
</dbReference>
<accession>A0A067LET8</accession>
<evidence type="ECO:0000256" key="3">
    <source>
        <dbReference type="PROSITE-ProRule" id="PRU00708"/>
    </source>
</evidence>
<gene>
    <name evidence="4" type="ORF">JCGZ_24383</name>
</gene>
<evidence type="ECO:0000313" key="4">
    <source>
        <dbReference type="EMBL" id="KDP42609.1"/>
    </source>
</evidence>
<evidence type="ECO:0000256" key="1">
    <source>
        <dbReference type="ARBA" id="ARBA00007626"/>
    </source>
</evidence>
<organism evidence="4 5">
    <name type="scientific">Jatropha curcas</name>
    <name type="common">Barbados nut</name>
    <dbReference type="NCBI Taxonomy" id="180498"/>
    <lineage>
        <taxon>Eukaryota</taxon>
        <taxon>Viridiplantae</taxon>
        <taxon>Streptophyta</taxon>
        <taxon>Embryophyta</taxon>
        <taxon>Tracheophyta</taxon>
        <taxon>Spermatophyta</taxon>
        <taxon>Magnoliopsida</taxon>
        <taxon>eudicotyledons</taxon>
        <taxon>Gunneridae</taxon>
        <taxon>Pentapetalae</taxon>
        <taxon>rosids</taxon>
        <taxon>fabids</taxon>
        <taxon>Malpighiales</taxon>
        <taxon>Euphorbiaceae</taxon>
        <taxon>Crotonoideae</taxon>
        <taxon>Jatropheae</taxon>
        <taxon>Jatropha</taxon>
    </lineage>
</organism>
<feature type="repeat" description="PPR" evidence="3">
    <location>
        <begin position="329"/>
        <end position="363"/>
    </location>
</feature>
<dbReference type="KEGG" id="jcu:105629581"/>
<dbReference type="NCBIfam" id="TIGR00756">
    <property type="entry name" value="PPR"/>
    <property type="match status" value="5"/>
</dbReference>
<sequence length="662" mass="74866">MGMQATSLPGTFTSFQSCLNYQSQFALLNFPSVSLVQAKTMSWRYKLIFFHTTQKTLILKARSIHHVSSSSTVCSNHFFPRENHKVALSPQIVHSTLLNCRSDLIALSFFIWCAKQHNYFHTSQTFDFMVSVVSRLTNRYKTVETILRELESVGLIIKAQTFLLLLRIYWRGGMFSMVFETFEKMGSFGFKPNTFARNVIMDVLFKSGHVDAGIKALKETEFPNFLSFNITLTNLCKLNHLVNIKHVLRSMLREGYYPNVETFEMVLNCFCKVGRVVEAYQVLGVMITLGISLSVRAWSILIDGLCRLHQPDIGSYLLEKMVICGCSPNIVTYTTLFKGFMESRMIPSAFGVLNTIESKGYAPDLLLCNVLIDSFSKIGRYDDALYLFRGLSKWNLVPDSYTFSSLLSNICFSRRFNLLPKLVSEMVIEVDMVVCNSLLNYFCKAGFPNLAVDLYNDMIDKGFIPDNYSFVGLLRGLCGIRRLDDAVNVYLGIVMNNNGLDAHVHTVMMDGLMKVGKYHTAVKLFRRAIIEKYTLDSVSYTVAIRGLLNSGRTAEASALYNQMKEVGLSPNARIYKVMLHGFCEKRDTKMVKLLLQEVIEAGVQLERKTFLRAMHVLSFDGLSHNVKFADASHSSVEVYLEHNQFLDPSSSDDLPSVAASMG</sequence>
<feature type="repeat" description="PPR" evidence="3">
    <location>
        <begin position="259"/>
        <end position="293"/>
    </location>
</feature>
<feature type="repeat" description="PPR" evidence="3">
    <location>
        <begin position="294"/>
        <end position="328"/>
    </location>
</feature>
<dbReference type="AlphaFoldDB" id="A0A067LET8"/>
<dbReference type="InterPro" id="IPR002885">
    <property type="entry name" value="PPR_rpt"/>
</dbReference>
<comment type="similarity">
    <text evidence="1">Belongs to the PPR family. P subfamily.</text>
</comment>
<evidence type="ECO:0008006" key="6">
    <source>
        <dbReference type="Google" id="ProtNLM"/>
    </source>
</evidence>
<feature type="repeat" description="PPR" evidence="3">
    <location>
        <begin position="536"/>
        <end position="570"/>
    </location>
</feature>
<reference evidence="4 5" key="1">
    <citation type="journal article" date="2014" name="PLoS ONE">
        <title>Global Analysis of Gene Expression Profiles in Physic Nut (Jatropha curcas L.) Seedlings Exposed to Salt Stress.</title>
        <authorList>
            <person name="Zhang L."/>
            <person name="Zhang C."/>
            <person name="Wu P."/>
            <person name="Chen Y."/>
            <person name="Li M."/>
            <person name="Jiang H."/>
            <person name="Wu G."/>
        </authorList>
    </citation>
    <scope>NUCLEOTIDE SEQUENCE [LARGE SCALE GENOMIC DNA]</scope>
    <source>
        <strain evidence="5">cv. GZQX0401</strain>
        <tissue evidence="4">Young leaves</tissue>
    </source>
</reference>
<evidence type="ECO:0000256" key="2">
    <source>
        <dbReference type="ARBA" id="ARBA00022737"/>
    </source>
</evidence>
<dbReference type="OrthoDB" id="185373at2759"/>
<name>A0A067LET8_JATCU</name>
<dbReference type="PANTHER" id="PTHR47447:SF28">
    <property type="entry name" value="PENTACOTRIPEPTIDE-REPEAT REGION OF PRORP DOMAIN-CONTAINING PROTEIN"/>
    <property type="match status" value="1"/>
</dbReference>
<dbReference type="EMBL" id="KK914294">
    <property type="protein sequence ID" value="KDP42609.1"/>
    <property type="molecule type" value="Genomic_DNA"/>
</dbReference>
<keyword evidence="5" id="KW-1185">Reference proteome</keyword>
<feature type="repeat" description="PPR" evidence="3">
    <location>
        <begin position="571"/>
        <end position="605"/>
    </location>
</feature>
<dbReference type="Gene3D" id="1.25.40.10">
    <property type="entry name" value="Tetratricopeptide repeat domain"/>
    <property type="match status" value="5"/>
</dbReference>